<dbReference type="SUPFAM" id="SSF49299">
    <property type="entry name" value="PKD domain"/>
    <property type="match status" value="2"/>
</dbReference>
<dbReference type="EMBL" id="CAIT01000007">
    <property type="protein sequence ID" value="CCH54677.1"/>
    <property type="molecule type" value="Genomic_DNA"/>
</dbReference>
<keyword evidence="3" id="KW-1185">Reference proteome</keyword>
<organism evidence="2 3">
    <name type="scientific">Fibrisoma limi BUZ 3</name>
    <dbReference type="NCBI Taxonomy" id="1185876"/>
    <lineage>
        <taxon>Bacteria</taxon>
        <taxon>Pseudomonadati</taxon>
        <taxon>Bacteroidota</taxon>
        <taxon>Cytophagia</taxon>
        <taxon>Cytophagales</taxon>
        <taxon>Spirosomataceae</taxon>
        <taxon>Fibrisoma</taxon>
    </lineage>
</organism>
<feature type="compositionally biased region" description="Low complexity" evidence="1">
    <location>
        <begin position="71"/>
        <end position="86"/>
    </location>
</feature>
<evidence type="ECO:0000256" key="1">
    <source>
        <dbReference type="SAM" id="MobiDB-lite"/>
    </source>
</evidence>
<dbReference type="AlphaFoldDB" id="I2GLA1"/>
<evidence type="ECO:0000313" key="3">
    <source>
        <dbReference type="Proteomes" id="UP000009309"/>
    </source>
</evidence>
<evidence type="ECO:0000313" key="2">
    <source>
        <dbReference type="EMBL" id="CCH54677.1"/>
    </source>
</evidence>
<name>I2GLA1_9BACT</name>
<evidence type="ECO:0008006" key="4">
    <source>
        <dbReference type="Google" id="ProtNLM"/>
    </source>
</evidence>
<feature type="region of interest" description="Disordered" evidence="1">
    <location>
        <begin position="71"/>
        <end position="93"/>
    </location>
</feature>
<dbReference type="Gene3D" id="2.60.40.10">
    <property type="entry name" value="Immunoglobulins"/>
    <property type="match status" value="1"/>
</dbReference>
<dbReference type="eggNOG" id="COG3291">
    <property type="taxonomic scope" value="Bacteria"/>
</dbReference>
<dbReference type="InterPro" id="IPR035986">
    <property type="entry name" value="PKD_dom_sf"/>
</dbReference>
<sequence>MPFATTGSFGGNNTFTVELSDPAGNFVNPFMIGSGTASPILATIPAGTVPSTSYRVRVLSSNPLAEGEVSPTIVTVTPPPSVTASSNSPNGETALGDTLRLFATASSVGGTSYAWSGPNGFTSNQQNPVIPSSTTAHNGTYTVTLTAPGGCTATAQTSVTLGADTNQVQRTIRIKAVDSTPTETDLLPRMNGGFGTLNLSVEELDGLDLTGYSYLWTEPTGTPAASTSATTTPTLTAGRIGEYKVTLTKGRSDGSVDTLVAYTTLRAKPCRQVAHTYQCGNGPAAPIIDEGSLGLSNLAPGDTIRTGDFDVIVTEVQSGGNGIWTGIGYTEIPYLKGQRIAVEFTGASVNECYEFTGQSGKIQSAYDPSWGGITDIDAAIAQIQDKATHLIGLYAVYTGTVGQKDTIRTVNAELCAAIASNTQLSPTEKDRLLAKCQAYQANAETFLACSTTASGGRLSARVAAGTCSITAEQLASQLDSLQQAANTNATTTSPKPKPNAYVSAENLLLKSMTFLAVGTKSVVLLPVNTKLDIRLVDQDVFSRNPDRIFSFQVAAKKYYGDPIKSGLATTRYIAEGDNSLYKLTPVTAALPEVFTTTRSTPREVAG</sequence>
<gene>
    <name evidence="2" type="ORF">BN8_03873</name>
</gene>
<comment type="caution">
    <text evidence="2">The sequence shown here is derived from an EMBL/GenBank/DDBJ whole genome shotgun (WGS) entry which is preliminary data.</text>
</comment>
<reference evidence="2 3" key="1">
    <citation type="journal article" date="2012" name="J. Bacteriol.">
        <title>Genome Sequence of the Filamentous Bacterium Fibrisoma limi BUZ 3T.</title>
        <authorList>
            <person name="Filippini M."/>
            <person name="Qi W."/>
            <person name="Jaenicke S."/>
            <person name="Goesmann A."/>
            <person name="Smits T.H."/>
            <person name="Bagheri H.C."/>
        </authorList>
    </citation>
    <scope>NUCLEOTIDE SEQUENCE [LARGE SCALE GENOMIC DNA]</scope>
    <source>
        <strain evidence="3">BUZ 3T</strain>
    </source>
</reference>
<proteinExistence type="predicted"/>
<dbReference type="eggNOG" id="COG4447">
    <property type="taxonomic scope" value="Bacteria"/>
</dbReference>
<protein>
    <recommendedName>
        <fullName evidence="4">PKD domain-containing protein</fullName>
    </recommendedName>
</protein>
<dbReference type="InterPro" id="IPR013783">
    <property type="entry name" value="Ig-like_fold"/>
</dbReference>
<accession>I2GLA1</accession>
<dbReference type="STRING" id="1185876.BN8_03873"/>
<dbReference type="Proteomes" id="UP000009309">
    <property type="component" value="Unassembled WGS sequence"/>
</dbReference>